<dbReference type="Gene3D" id="1.20.120.1320">
    <property type="entry name" value="Aspartokinase, catalytic domain"/>
    <property type="match status" value="1"/>
</dbReference>
<dbReference type="GO" id="GO:0009090">
    <property type="term" value="P:homoserine biosynthetic process"/>
    <property type="evidence" value="ECO:0007669"/>
    <property type="project" value="TreeGrafter"/>
</dbReference>
<dbReference type="PIRSF" id="PIRSF000726">
    <property type="entry name" value="Asp_kin"/>
    <property type="match status" value="1"/>
</dbReference>
<evidence type="ECO:0000256" key="6">
    <source>
        <dbReference type="ARBA" id="ARBA00022777"/>
    </source>
</evidence>
<organism evidence="15 16">
    <name type="scientific">Mageeibacillus indolicus</name>
    <dbReference type="NCBI Taxonomy" id="884684"/>
    <lineage>
        <taxon>Bacteria</taxon>
        <taxon>Bacillati</taxon>
        <taxon>Bacillota</taxon>
        <taxon>Clostridia</taxon>
        <taxon>Eubacteriales</taxon>
        <taxon>Oscillospiraceae</taxon>
        <taxon>Mageeibacillus</taxon>
    </lineage>
</organism>
<evidence type="ECO:0000256" key="12">
    <source>
        <dbReference type="RuleBase" id="RU004249"/>
    </source>
</evidence>
<comment type="pathway">
    <text evidence="12">Amino-acid biosynthesis; L-threonine biosynthesis; L-threonine from L-aspartate: step 1/5.</text>
</comment>
<dbReference type="UniPathway" id="UPA00050">
    <property type="reaction ID" value="UER00461"/>
</dbReference>
<evidence type="ECO:0000259" key="13">
    <source>
        <dbReference type="Pfam" id="PF00696"/>
    </source>
</evidence>
<evidence type="ECO:0000256" key="11">
    <source>
        <dbReference type="RuleBase" id="RU003448"/>
    </source>
</evidence>
<evidence type="ECO:0000256" key="4">
    <source>
        <dbReference type="ARBA" id="ARBA00022679"/>
    </source>
</evidence>
<dbReference type="SUPFAM" id="SSF55021">
    <property type="entry name" value="ACT-like"/>
    <property type="match status" value="2"/>
</dbReference>
<dbReference type="PROSITE" id="PS00324">
    <property type="entry name" value="ASPARTOKINASE"/>
    <property type="match status" value="1"/>
</dbReference>
<dbReference type="InterPro" id="IPR005260">
    <property type="entry name" value="Asp_kin_monofn"/>
</dbReference>
<dbReference type="EC" id="2.7.2.4" evidence="11"/>
<dbReference type="GO" id="GO:0005524">
    <property type="term" value="F:ATP binding"/>
    <property type="evidence" value="ECO:0007669"/>
    <property type="project" value="UniProtKB-KW"/>
</dbReference>
<dbReference type="NCBIfam" id="TIGR00657">
    <property type="entry name" value="asp_kinases"/>
    <property type="match status" value="1"/>
</dbReference>
<keyword evidence="12" id="KW-0028">Amino-acid biosynthesis</keyword>
<feature type="domain" description="Aspartokinase ACT" evidence="14">
    <location>
        <begin position="387"/>
        <end position="447"/>
    </location>
</feature>
<feature type="binding site" evidence="10">
    <location>
        <position position="49"/>
    </location>
    <ligand>
        <name>substrate</name>
    </ligand>
</feature>
<evidence type="ECO:0000256" key="9">
    <source>
        <dbReference type="ARBA" id="ARBA00047872"/>
    </source>
</evidence>
<dbReference type="UniPathway" id="UPA00051">
    <property type="reaction ID" value="UER00462"/>
</dbReference>
<feature type="domain" description="Aspartate/glutamate/uridylate kinase" evidence="13">
    <location>
        <begin position="2"/>
        <end position="276"/>
    </location>
</feature>
<comment type="pathway">
    <text evidence="12">Amino-acid biosynthesis; L-methionine biosynthesis via de novo pathway; L-homoserine from L-aspartate: step 1/3.</text>
</comment>
<evidence type="ECO:0000256" key="10">
    <source>
        <dbReference type="PIRSR" id="PIRSR000726-1"/>
    </source>
</evidence>
<sequence>MKVCKFGGSSLANADQIRKVCDIVLSDSSRKIIVVSAPGKRNREDVKVTDLLINLAEAIIAGHAGNNELELILKRFVGIAREMHLQHDFEQEVRADLAERISTYRNSPQELTDALKAAGEDNCARLVTAYLNAMGEQATYIHPGKAGMLLTGEHGNGQLLPESYCELAKLKDMPGLLVFPGFFGYSETGKIVTFSRGGSDITGAILAAAVGAEMYENWSDVDSVFAVNPNLIPHPAPIREMTYSEMRELAYAGFSVLHEETLEPVLRCNIPLCIRNTNNPNSPGTKIVASRIDFDGIVTGISGSKGFCYLHISQYLMNKKVGFVYRVLKILNELEIPFEHMPSGIDSITIVMRNSVFTQEKEAMVRRRLNDELGVTSINVVRGLAMVMLVGAAMAQTVGVMSRAASALGRAGINMELISQGASELSIIIGIREEYCQYAVKELYHEFFLGR</sequence>
<dbReference type="InterPro" id="IPR054352">
    <property type="entry name" value="ACT_Aspartokinase"/>
</dbReference>
<comment type="catalytic activity">
    <reaction evidence="9 11">
        <text>L-aspartate + ATP = 4-phospho-L-aspartate + ADP</text>
        <dbReference type="Rhea" id="RHEA:23776"/>
        <dbReference type="ChEBI" id="CHEBI:29991"/>
        <dbReference type="ChEBI" id="CHEBI:30616"/>
        <dbReference type="ChEBI" id="CHEBI:57535"/>
        <dbReference type="ChEBI" id="CHEBI:456216"/>
        <dbReference type="EC" id="2.7.2.4"/>
    </reaction>
</comment>
<evidence type="ECO:0000256" key="8">
    <source>
        <dbReference type="ARBA" id="ARBA00022915"/>
    </source>
</evidence>
<dbReference type="GO" id="GO:0005829">
    <property type="term" value="C:cytosol"/>
    <property type="evidence" value="ECO:0007669"/>
    <property type="project" value="TreeGrafter"/>
</dbReference>
<dbReference type="CDD" id="cd04916">
    <property type="entry name" value="ACT_AKiii-YclM-BS_2"/>
    <property type="match status" value="1"/>
</dbReference>
<dbReference type="InterPro" id="IPR001341">
    <property type="entry name" value="Asp_kinase"/>
</dbReference>
<keyword evidence="5 10" id="KW-0547">Nucleotide-binding</keyword>
<feature type="binding site" evidence="10">
    <location>
        <position position="120"/>
    </location>
    <ligand>
        <name>substrate</name>
    </ligand>
</feature>
<dbReference type="GO" id="GO:0004072">
    <property type="term" value="F:aspartate kinase activity"/>
    <property type="evidence" value="ECO:0007669"/>
    <property type="project" value="UniProtKB-EC"/>
</dbReference>
<dbReference type="InterPro" id="IPR042199">
    <property type="entry name" value="AsparK_Bifunc_asparK/hSer_DH"/>
</dbReference>
<protein>
    <recommendedName>
        <fullName evidence="11">Aspartokinase</fullName>
        <ecNumber evidence="11">2.7.2.4</ecNumber>
    </recommendedName>
</protein>
<proteinExistence type="inferred from homology"/>
<dbReference type="Pfam" id="PF22468">
    <property type="entry name" value="ACT_9"/>
    <property type="match status" value="1"/>
</dbReference>
<feature type="binding site" evidence="10">
    <location>
        <begin position="5"/>
        <end position="8"/>
    </location>
    <ligand>
        <name>ATP</name>
        <dbReference type="ChEBI" id="CHEBI:30616"/>
    </ligand>
</feature>
<comment type="pathway">
    <text evidence="2 12">Amino-acid biosynthesis; L-lysine biosynthesis via DAP pathway; (S)-tetrahydrodipicolinate from L-aspartate: step 1/4.</text>
</comment>
<dbReference type="InterPro" id="IPR036393">
    <property type="entry name" value="AceGlu_kinase-like_sf"/>
</dbReference>
<gene>
    <name evidence="15" type="ORF">B7R76_02475</name>
</gene>
<dbReference type="UniPathway" id="UPA00034">
    <property type="reaction ID" value="UER00015"/>
</dbReference>
<name>A0A2J8B4S5_9FIRM</name>
<dbReference type="GO" id="GO:0009088">
    <property type="term" value="P:threonine biosynthetic process"/>
    <property type="evidence" value="ECO:0007669"/>
    <property type="project" value="UniProtKB-UniPathway"/>
</dbReference>
<keyword evidence="6 11" id="KW-0418">Kinase</keyword>
<dbReference type="Proteomes" id="UP000236394">
    <property type="component" value="Unassembled WGS sequence"/>
</dbReference>
<reference evidence="16" key="1">
    <citation type="submission" date="2017-04" db="EMBL/GenBank/DDBJ databases">
        <authorList>
            <person name="Bumgarner R.E."/>
            <person name="Fredricks D.N."/>
            <person name="Srinivasan S."/>
        </authorList>
    </citation>
    <scope>NUCLEOTIDE SEQUENCE [LARGE SCALE GENOMIC DNA]</scope>
    <source>
        <strain evidence="16">KA00405</strain>
    </source>
</reference>
<evidence type="ECO:0000259" key="14">
    <source>
        <dbReference type="Pfam" id="PF22468"/>
    </source>
</evidence>
<evidence type="ECO:0000313" key="15">
    <source>
        <dbReference type="EMBL" id="PNH19763.1"/>
    </source>
</evidence>
<dbReference type="FunFam" id="3.30.2130.10:FF:000001">
    <property type="entry name" value="Bifunctional aspartokinase/homoserine dehydrogenase"/>
    <property type="match status" value="1"/>
</dbReference>
<comment type="caution">
    <text evidence="15">The sequence shown here is derived from an EMBL/GenBank/DDBJ whole genome shotgun (WGS) entry which is preliminary data.</text>
</comment>
<keyword evidence="4 11" id="KW-0808">Transferase</keyword>
<accession>A0A2J8B4S5</accession>
<keyword evidence="7 10" id="KW-0067">ATP-binding</keyword>
<dbReference type="SUPFAM" id="SSF53633">
    <property type="entry name" value="Carbamate kinase-like"/>
    <property type="match status" value="1"/>
</dbReference>
<dbReference type="InterPro" id="IPR001048">
    <property type="entry name" value="Asp/Glu/Uridylate_kinase"/>
</dbReference>
<dbReference type="GO" id="GO:0009089">
    <property type="term" value="P:lysine biosynthetic process via diaminopimelate"/>
    <property type="evidence" value="ECO:0007669"/>
    <property type="project" value="UniProtKB-UniPathway"/>
</dbReference>
<dbReference type="Gene3D" id="3.30.2130.10">
    <property type="entry name" value="VC0802-like"/>
    <property type="match status" value="1"/>
</dbReference>
<dbReference type="Pfam" id="PF00696">
    <property type="entry name" value="AA_kinase"/>
    <property type="match status" value="1"/>
</dbReference>
<evidence type="ECO:0000256" key="3">
    <source>
        <dbReference type="ARBA" id="ARBA00010122"/>
    </source>
</evidence>
<dbReference type="AlphaFoldDB" id="A0A2J8B4S5"/>
<dbReference type="InterPro" id="IPR018042">
    <property type="entry name" value="Aspartate_kinase_CS"/>
</dbReference>
<evidence type="ECO:0000256" key="5">
    <source>
        <dbReference type="ARBA" id="ARBA00022741"/>
    </source>
</evidence>
<evidence type="ECO:0000256" key="1">
    <source>
        <dbReference type="ARBA" id="ARBA00003121"/>
    </source>
</evidence>
<evidence type="ECO:0000313" key="16">
    <source>
        <dbReference type="Proteomes" id="UP000236394"/>
    </source>
</evidence>
<evidence type="ECO:0000256" key="2">
    <source>
        <dbReference type="ARBA" id="ARBA00004766"/>
    </source>
</evidence>
<dbReference type="InterPro" id="IPR045865">
    <property type="entry name" value="ACT-like_dom_sf"/>
</dbReference>
<dbReference type="RefSeq" id="WP_102892315.1">
    <property type="nucleotide sequence ID" value="NZ_NBZD01000001.1"/>
</dbReference>
<dbReference type="NCBIfam" id="NF006540">
    <property type="entry name" value="PRK09034.1"/>
    <property type="match status" value="1"/>
</dbReference>
<dbReference type="PANTHER" id="PTHR21499">
    <property type="entry name" value="ASPARTATE KINASE"/>
    <property type="match status" value="1"/>
</dbReference>
<comment type="similarity">
    <text evidence="3 11">Belongs to the aspartokinase family.</text>
</comment>
<comment type="function">
    <text evidence="1">Catalyzes the phosphorylation of the beta-carboxyl group of aspartic acid with ATP to yield 4-phospho-L-aspartate, which is involved in the branched biosynthetic pathway leading to the biosynthesis of amino acids threonine, isoleucine and methionine.</text>
</comment>
<dbReference type="EMBL" id="NBZD01000001">
    <property type="protein sequence ID" value="PNH19763.1"/>
    <property type="molecule type" value="Genomic_DNA"/>
</dbReference>
<dbReference type="Gene3D" id="3.40.1160.10">
    <property type="entry name" value="Acetylglutamate kinase-like"/>
    <property type="match status" value="1"/>
</dbReference>
<keyword evidence="8" id="KW-0220">Diaminopimelate biosynthesis</keyword>
<dbReference type="GO" id="GO:0019877">
    <property type="term" value="P:diaminopimelate biosynthetic process"/>
    <property type="evidence" value="ECO:0007669"/>
    <property type="project" value="UniProtKB-KW"/>
</dbReference>
<evidence type="ECO:0000256" key="7">
    <source>
        <dbReference type="ARBA" id="ARBA00022840"/>
    </source>
</evidence>
<dbReference type="PANTHER" id="PTHR21499:SF67">
    <property type="entry name" value="ASPARTOKINASE 3"/>
    <property type="match status" value="1"/>
</dbReference>